<evidence type="ECO:0000256" key="2">
    <source>
        <dbReference type="ARBA" id="ARBA00023315"/>
    </source>
</evidence>
<evidence type="ECO:0000259" key="3">
    <source>
        <dbReference type="PROSITE" id="PS51186"/>
    </source>
</evidence>
<dbReference type="RefSeq" id="WP_012301328.1">
    <property type="nucleotide sequence ID" value="NC_010424.1"/>
</dbReference>
<keyword evidence="2" id="KW-0012">Acyltransferase</keyword>
<accession>B1I0T8</accession>
<dbReference type="InterPro" id="IPR000182">
    <property type="entry name" value="GNAT_dom"/>
</dbReference>
<dbReference type="KEGG" id="dau:Daud_0170"/>
<organism evidence="4 5">
    <name type="scientific">Desulforudis audaxviator (strain MP104C)</name>
    <dbReference type="NCBI Taxonomy" id="477974"/>
    <lineage>
        <taxon>Bacteria</taxon>
        <taxon>Bacillati</taxon>
        <taxon>Bacillota</taxon>
        <taxon>Clostridia</taxon>
        <taxon>Thermoanaerobacterales</taxon>
        <taxon>Candidatus Desulforudaceae</taxon>
        <taxon>Candidatus Desulforudis</taxon>
    </lineage>
</organism>
<keyword evidence="5" id="KW-1185">Reference proteome</keyword>
<dbReference type="NCBIfam" id="TIGR03827">
    <property type="entry name" value="GNAT_ablB"/>
    <property type="match status" value="1"/>
</dbReference>
<dbReference type="InterPro" id="IPR050832">
    <property type="entry name" value="Bact_Acetyltransf"/>
</dbReference>
<dbReference type="Proteomes" id="UP000008544">
    <property type="component" value="Chromosome"/>
</dbReference>
<dbReference type="GO" id="GO:0008080">
    <property type="term" value="F:N-acetyltransferase activity"/>
    <property type="evidence" value="ECO:0007669"/>
    <property type="project" value="InterPro"/>
</dbReference>
<dbReference type="InterPro" id="IPR022525">
    <property type="entry name" value="GNAT_AblB"/>
</dbReference>
<feature type="domain" description="N-acetyltransferase" evidence="3">
    <location>
        <begin position="133"/>
        <end position="284"/>
    </location>
</feature>
<dbReference type="EMBL" id="CP000860">
    <property type="protein sequence ID" value="ACA58734.1"/>
    <property type="molecule type" value="Genomic_DNA"/>
</dbReference>
<dbReference type="PROSITE" id="PS51186">
    <property type="entry name" value="GNAT"/>
    <property type="match status" value="1"/>
</dbReference>
<sequence length="284" mass="31555">MLFTETDDLVRVNNEGYSYHAHNDDTNERLWVFDYRVDDHSALADALVQHARKKGYGKIVFPVREEDTAALTPAGFVTEARAEGFFDGRTALFLAYYLNPARQESGTLAGELEILAEIRTRPREIGAGPDPDIALRPADTGDIPELARLFGTVFQAYPTPVDDPEYLELAMGLGTLFQVATTGGRIVGAAAAEIDPSYKNAEMTNCATHPDFRGRGLASHLLFALERTCAERGYRCFWSLSRAGSYGMNLVFHRLGYRHGGTLINNARFGGRFEDLHLWVKYPA</sequence>
<reference evidence="4 5" key="2">
    <citation type="journal article" date="2008" name="Science">
        <title>Environmental genomics reveals a single-species ecosystem deep within Earth.</title>
        <authorList>
            <person name="Chivian D."/>
            <person name="Brodie E.L."/>
            <person name="Alm E.J."/>
            <person name="Culley D.E."/>
            <person name="Dehal P.S."/>
            <person name="Desantis T.Z."/>
            <person name="Gihring T.M."/>
            <person name="Lapidus A."/>
            <person name="Lin L.H."/>
            <person name="Lowry S.R."/>
            <person name="Moser D.P."/>
            <person name="Richardson P.M."/>
            <person name="Southam G."/>
            <person name="Wanger G."/>
            <person name="Pratt L.M."/>
            <person name="Andersen G.L."/>
            <person name="Hazen T.C."/>
            <person name="Brockman F.J."/>
            <person name="Arkin A.P."/>
            <person name="Onstott T.C."/>
        </authorList>
    </citation>
    <scope>NUCLEOTIDE SEQUENCE [LARGE SCALE GENOMIC DNA]</scope>
    <source>
        <strain evidence="4 5">MP104C</strain>
    </source>
</reference>
<protein>
    <submittedName>
        <fullName evidence="4">GCN5-related N-acetyltransferase</fullName>
    </submittedName>
</protein>
<dbReference type="InterPro" id="IPR016181">
    <property type="entry name" value="Acyl_CoA_acyltransferase"/>
</dbReference>
<name>B1I0T8_DESAP</name>
<reference evidence="5" key="1">
    <citation type="submission" date="2007-10" db="EMBL/GenBank/DDBJ databases">
        <title>Complete sequence of chromosome of Desulforudis audaxviator MP104C.</title>
        <authorList>
            <person name="Copeland A."/>
            <person name="Lucas S."/>
            <person name="Lapidus A."/>
            <person name="Barry K."/>
            <person name="Glavina del Rio T."/>
            <person name="Dalin E."/>
            <person name="Tice H."/>
            <person name="Bruce D."/>
            <person name="Pitluck S."/>
            <person name="Lowry S.R."/>
            <person name="Larimer F."/>
            <person name="Land M.L."/>
            <person name="Hauser L."/>
            <person name="Kyrpides N."/>
            <person name="Ivanova N.N."/>
            <person name="Richardson P."/>
        </authorList>
    </citation>
    <scope>NUCLEOTIDE SEQUENCE [LARGE SCALE GENOMIC DNA]</scope>
    <source>
        <strain evidence="5">MP104C</strain>
    </source>
</reference>
<dbReference type="eggNOG" id="COG0456">
    <property type="taxonomic scope" value="Bacteria"/>
</dbReference>
<dbReference type="OrthoDB" id="9790652at2"/>
<dbReference type="CDD" id="cd04301">
    <property type="entry name" value="NAT_SF"/>
    <property type="match status" value="1"/>
</dbReference>
<gene>
    <name evidence="4" type="ordered locus">Daud_0170</name>
</gene>
<dbReference type="Gene3D" id="3.40.630.30">
    <property type="match status" value="1"/>
</dbReference>
<dbReference type="SUPFAM" id="SSF55729">
    <property type="entry name" value="Acyl-CoA N-acyltransferases (Nat)"/>
    <property type="match status" value="1"/>
</dbReference>
<dbReference type="Pfam" id="PF00583">
    <property type="entry name" value="Acetyltransf_1"/>
    <property type="match status" value="1"/>
</dbReference>
<evidence type="ECO:0000313" key="4">
    <source>
        <dbReference type="EMBL" id="ACA58734.1"/>
    </source>
</evidence>
<dbReference type="AlphaFoldDB" id="B1I0T8"/>
<proteinExistence type="predicted"/>
<evidence type="ECO:0000313" key="5">
    <source>
        <dbReference type="Proteomes" id="UP000008544"/>
    </source>
</evidence>
<keyword evidence="1 4" id="KW-0808">Transferase</keyword>
<evidence type="ECO:0000256" key="1">
    <source>
        <dbReference type="ARBA" id="ARBA00022679"/>
    </source>
</evidence>
<dbReference type="HOGENOM" id="CLU_081246_0_0_9"/>
<dbReference type="STRING" id="477974.Daud_0170"/>
<dbReference type="PANTHER" id="PTHR43877">
    <property type="entry name" value="AMINOALKYLPHOSPHONATE N-ACETYLTRANSFERASE-RELATED-RELATED"/>
    <property type="match status" value="1"/>
</dbReference>